<feature type="compositionally biased region" description="Basic and acidic residues" evidence="2">
    <location>
        <begin position="43"/>
        <end position="66"/>
    </location>
</feature>
<feature type="compositionally biased region" description="Acidic residues" evidence="2">
    <location>
        <begin position="67"/>
        <end position="89"/>
    </location>
</feature>
<dbReference type="Gene3D" id="3.30.160.590">
    <property type="match status" value="1"/>
</dbReference>
<feature type="region of interest" description="Disordered" evidence="2">
    <location>
        <begin position="208"/>
        <end position="230"/>
    </location>
</feature>
<organism evidence="4 5">
    <name type="scientific">Cordylochernes scorpioides</name>
    <dbReference type="NCBI Taxonomy" id="51811"/>
    <lineage>
        <taxon>Eukaryota</taxon>
        <taxon>Metazoa</taxon>
        <taxon>Ecdysozoa</taxon>
        <taxon>Arthropoda</taxon>
        <taxon>Chelicerata</taxon>
        <taxon>Arachnida</taxon>
        <taxon>Pseudoscorpiones</taxon>
        <taxon>Cheliferoidea</taxon>
        <taxon>Chernetidae</taxon>
        <taxon>Cordylochernes</taxon>
    </lineage>
</organism>
<reference evidence="4 5" key="1">
    <citation type="submission" date="2022-01" db="EMBL/GenBank/DDBJ databases">
        <title>A chromosomal length assembly of Cordylochernes scorpioides.</title>
        <authorList>
            <person name="Zeh D."/>
            <person name="Zeh J."/>
        </authorList>
    </citation>
    <scope>NUCLEOTIDE SEQUENCE [LARGE SCALE GENOMIC DNA]</scope>
    <source>
        <strain evidence="4">IN4F17</strain>
        <tissue evidence="4">Whole Body</tissue>
    </source>
</reference>
<dbReference type="Gene3D" id="3.30.160.20">
    <property type="match status" value="2"/>
</dbReference>
<dbReference type="SMART" id="SM00358">
    <property type="entry name" value="DSRM"/>
    <property type="match status" value="2"/>
</dbReference>
<evidence type="ECO:0000259" key="3">
    <source>
        <dbReference type="PROSITE" id="PS50137"/>
    </source>
</evidence>
<name>A0ABY6LPA3_9ARAC</name>
<dbReference type="Pfam" id="PF00035">
    <property type="entry name" value="dsrm"/>
    <property type="match status" value="1"/>
</dbReference>
<evidence type="ECO:0000256" key="2">
    <source>
        <dbReference type="SAM" id="MobiDB-lite"/>
    </source>
</evidence>
<dbReference type="CDD" id="cd19867">
    <property type="entry name" value="DSRM_DGCR8_rpt1"/>
    <property type="match status" value="1"/>
</dbReference>
<feature type="compositionally biased region" description="Basic and acidic residues" evidence="2">
    <location>
        <begin position="1"/>
        <end position="10"/>
    </location>
</feature>
<dbReference type="CDD" id="cd19868">
    <property type="entry name" value="DSRM_DGCR8_rpt2"/>
    <property type="match status" value="1"/>
</dbReference>
<sequence>MEDSSEHPIEAESTTNHLANEEETEEDGSLKRKLEADSSEPTDPTREEDIKQELDEPVAKHLHLDLPDYDSLEQTDEEEDEEEDDDENESQSYSSSDIDEAEIDRMLEEGIKAQPSLTNLIQEKKPKVLLKGTYLLNDVLGRDHFELLPEGWVEIPHNSGMPVYLHKASRVCTMSKPYYLGPASTRKHEIPVSAVPCLNYRRELDKLKKKDETGKEKENEPSQNLPKIPSAKIESLQESKKENSLVHVVQAMIIMQFDFAHTNVPDPHCQAVHDYCSKLFEFETITVRRFASWAGRRKHHNVMKQIHRPTLPEGTKLITIPIQVPQDKVSGSSSVRKEFVMNPAGKSYVCILHEYVQHALRMQPRFAFKELENSATPFMSTVIINDTKYGSGYGSSKKQAKSEAARVTIETLIPEMKDINLDPKKPPNPRLNHEIDFFDQIQVEDVRVAELCTRTGQPTPYQILLECLKRNHGMGNTDVKYEMTNLNYQKNEFVMTVGKHTAKVICKNKRDGKQRASQAILKAIHPYITCWGSLLQLYGKGSCKTVREKKDMEHSITFLQRKAKHNQPNYAILAKLKEEMLKIKEKKVHHWVGLFHLFTSAN</sequence>
<dbReference type="PANTHER" id="PTHR13482:SF3">
    <property type="entry name" value="MICROPROCESSOR COMPLEX SUBUNIT DGCR8"/>
    <property type="match status" value="1"/>
</dbReference>
<dbReference type="InterPro" id="IPR014720">
    <property type="entry name" value="dsRBD_dom"/>
</dbReference>
<evidence type="ECO:0000313" key="5">
    <source>
        <dbReference type="Proteomes" id="UP001235939"/>
    </source>
</evidence>
<feature type="region of interest" description="Disordered" evidence="2">
    <location>
        <begin position="1"/>
        <end position="98"/>
    </location>
</feature>
<dbReference type="Gene3D" id="2.20.70.10">
    <property type="match status" value="1"/>
</dbReference>
<keyword evidence="1" id="KW-0694">RNA-binding</keyword>
<accession>A0ABY6LPA3</accession>
<dbReference type="Proteomes" id="UP001235939">
    <property type="component" value="Chromosome 20"/>
</dbReference>
<dbReference type="SUPFAM" id="SSF54768">
    <property type="entry name" value="dsRNA-binding domain-like"/>
    <property type="match status" value="1"/>
</dbReference>
<evidence type="ECO:0000313" key="4">
    <source>
        <dbReference type="EMBL" id="UYV81330.1"/>
    </source>
</evidence>
<keyword evidence="5" id="KW-1185">Reference proteome</keyword>
<dbReference type="PROSITE" id="PS50137">
    <property type="entry name" value="DS_RBD"/>
    <property type="match status" value="1"/>
</dbReference>
<protein>
    <submittedName>
        <fullName evidence="4">DGCR8</fullName>
    </submittedName>
</protein>
<feature type="compositionally biased region" description="Basic and acidic residues" evidence="2">
    <location>
        <begin position="208"/>
        <end position="220"/>
    </location>
</feature>
<dbReference type="EMBL" id="CP092882">
    <property type="protein sequence ID" value="UYV81330.1"/>
    <property type="molecule type" value="Genomic_DNA"/>
</dbReference>
<dbReference type="PANTHER" id="PTHR13482">
    <property type="entry name" value="MICRORNA PROCESSOR COMPLEX SUBUNIT DGCR8"/>
    <property type="match status" value="1"/>
</dbReference>
<evidence type="ECO:0000256" key="1">
    <source>
        <dbReference type="PROSITE-ProRule" id="PRU00266"/>
    </source>
</evidence>
<dbReference type="InterPro" id="IPR040375">
    <property type="entry name" value="DGCR8"/>
</dbReference>
<gene>
    <name evidence="4" type="ORF">LAZ67_20000794</name>
</gene>
<proteinExistence type="predicted"/>
<feature type="domain" description="DRBM" evidence="3">
    <location>
        <begin position="347"/>
        <end position="414"/>
    </location>
</feature>